<dbReference type="AlphaFoldDB" id="A0A4R7W316"/>
<evidence type="ECO:0000313" key="3">
    <source>
        <dbReference type="Proteomes" id="UP000294927"/>
    </source>
</evidence>
<organism evidence="2 3">
    <name type="scientific">Actinophytocola oryzae</name>
    <dbReference type="NCBI Taxonomy" id="502181"/>
    <lineage>
        <taxon>Bacteria</taxon>
        <taxon>Bacillati</taxon>
        <taxon>Actinomycetota</taxon>
        <taxon>Actinomycetes</taxon>
        <taxon>Pseudonocardiales</taxon>
        <taxon>Pseudonocardiaceae</taxon>
    </lineage>
</organism>
<dbReference type="RefSeq" id="WP_133901539.1">
    <property type="nucleotide sequence ID" value="NZ_SOCP01000002.1"/>
</dbReference>
<evidence type="ECO:0008006" key="4">
    <source>
        <dbReference type="Google" id="ProtNLM"/>
    </source>
</evidence>
<dbReference type="Proteomes" id="UP000294927">
    <property type="component" value="Unassembled WGS sequence"/>
</dbReference>
<evidence type="ECO:0000256" key="1">
    <source>
        <dbReference type="SAM" id="Phobius"/>
    </source>
</evidence>
<name>A0A4R7W316_9PSEU</name>
<keyword evidence="1" id="KW-1133">Transmembrane helix</keyword>
<keyword evidence="1" id="KW-0812">Transmembrane</keyword>
<dbReference type="OrthoDB" id="4515621at2"/>
<proteinExistence type="predicted"/>
<feature type="transmembrane region" description="Helical" evidence="1">
    <location>
        <begin position="356"/>
        <end position="377"/>
    </location>
</feature>
<reference evidence="2 3" key="1">
    <citation type="submission" date="2019-03" db="EMBL/GenBank/DDBJ databases">
        <title>Genomic Encyclopedia of Archaeal and Bacterial Type Strains, Phase II (KMG-II): from individual species to whole genera.</title>
        <authorList>
            <person name="Goeker M."/>
        </authorList>
    </citation>
    <scope>NUCLEOTIDE SEQUENCE [LARGE SCALE GENOMIC DNA]</scope>
    <source>
        <strain evidence="2 3">DSM 45499</strain>
    </source>
</reference>
<feature type="transmembrane region" description="Helical" evidence="1">
    <location>
        <begin position="135"/>
        <end position="157"/>
    </location>
</feature>
<protein>
    <recommendedName>
        <fullName evidence="4">Peptide zinc metalloprotease protein</fullName>
    </recommendedName>
</protein>
<feature type="transmembrane region" description="Helical" evidence="1">
    <location>
        <begin position="105"/>
        <end position="123"/>
    </location>
</feature>
<feature type="transmembrane region" description="Helical" evidence="1">
    <location>
        <begin position="202"/>
        <end position="225"/>
    </location>
</feature>
<feature type="transmembrane region" description="Helical" evidence="1">
    <location>
        <begin position="312"/>
        <end position="336"/>
    </location>
</feature>
<keyword evidence="1" id="KW-0472">Membrane</keyword>
<accession>A0A4R7W316</accession>
<gene>
    <name evidence="2" type="ORF">CLV71_102345</name>
</gene>
<keyword evidence="3" id="KW-1185">Reference proteome</keyword>
<feature type="transmembrane region" description="Helical" evidence="1">
    <location>
        <begin position="237"/>
        <end position="257"/>
    </location>
</feature>
<comment type="caution">
    <text evidence="2">The sequence shown here is derived from an EMBL/GenBank/DDBJ whole genome shotgun (WGS) entry which is preliminary data.</text>
</comment>
<sequence>MTTVLDFHPLTFADEPDGVTVGRPDTGDYVLLPTDGAALLRKLSGGMPVTEAEDWYRTEFGERVDMADFVDSLRELGFVRAGDEELLRVGAPRWQRLGRAAFSPLAWLCYAVIVGASVVAMVAEPALRPRVANVFFSPSLVVVQLALVFVQMPAVLWHECYHMLAGRRLGLHSRLGVGRRWYYFVFETELNGLHGVPRAKRYLPMLAGMVGDLVLYGCLVLVAAADLSGGLSPVGRFALAVAYVMLLRLVWQCYLNLRTDLYFVLTTALGCTDPHAATMAYLREKFRAVPGVRPSTVDLAEFSPRDRRVAPAFAVVTAAGFALLVLTAVLTVLPVAVEFVRQSGAALSAGATEPRFWDSVVSLVLLVAQFVVLPSLAGKSTTRKEAP</sequence>
<dbReference type="EMBL" id="SOCP01000002">
    <property type="protein sequence ID" value="TDV56279.1"/>
    <property type="molecule type" value="Genomic_DNA"/>
</dbReference>
<evidence type="ECO:0000313" key="2">
    <source>
        <dbReference type="EMBL" id="TDV56279.1"/>
    </source>
</evidence>